<dbReference type="Gramene" id="KMS65127">
    <property type="protein sequence ID" value="KMS65127"/>
    <property type="gene ID" value="BVRB_039160"/>
</dbReference>
<dbReference type="AlphaFoldDB" id="A0A0J7YNH1"/>
<dbReference type="GO" id="GO:0005829">
    <property type="term" value="C:cytosol"/>
    <property type="evidence" value="ECO:0007669"/>
    <property type="project" value="TreeGrafter"/>
</dbReference>
<dbReference type="Proteomes" id="UP000035740">
    <property type="component" value="Unassembled WGS sequence"/>
</dbReference>
<comment type="similarity">
    <text evidence="1">Belongs to the 'GDXG' lipolytic enzyme family.</text>
</comment>
<dbReference type="InterPro" id="IPR013094">
    <property type="entry name" value="AB_hydrolase_3"/>
</dbReference>
<name>A0A0J7YNH1_BETVV</name>
<keyword evidence="4" id="KW-1185">Reference proteome</keyword>
<dbReference type="Gene3D" id="3.40.50.1820">
    <property type="entry name" value="alpha/beta hydrolase"/>
    <property type="match status" value="1"/>
</dbReference>
<organism evidence="3 4">
    <name type="scientific">Beta vulgaris subsp. vulgaris</name>
    <name type="common">Beet</name>
    <dbReference type="NCBI Taxonomy" id="3555"/>
    <lineage>
        <taxon>Eukaryota</taxon>
        <taxon>Viridiplantae</taxon>
        <taxon>Streptophyta</taxon>
        <taxon>Embryophyta</taxon>
        <taxon>Tracheophyta</taxon>
        <taxon>Spermatophyta</taxon>
        <taxon>Magnoliopsida</taxon>
        <taxon>eudicotyledons</taxon>
        <taxon>Gunneridae</taxon>
        <taxon>Pentapetalae</taxon>
        <taxon>Caryophyllales</taxon>
        <taxon>Chenopodiaceae</taxon>
        <taxon>Betoideae</taxon>
        <taxon>Beta</taxon>
    </lineage>
</organism>
<evidence type="ECO:0000259" key="2">
    <source>
        <dbReference type="Pfam" id="PF07859"/>
    </source>
</evidence>
<dbReference type="InterPro" id="IPR029058">
    <property type="entry name" value="AB_hydrolase_fold"/>
</dbReference>
<dbReference type="SUPFAM" id="SSF53474">
    <property type="entry name" value="alpha/beta-Hydrolases"/>
    <property type="match status" value="1"/>
</dbReference>
<sequence length="181" mass="19864">SWICDVIAADIGYMAKWAHVTGVPIVSVSFNLQNDHTYPEAVAESFALFKYCCFQLHFETHYTFRWIVSGGLGFVPPRIAVCGDGNGGTLAASICIQAALVGFRRPDHLSLFYPVLNIRPTNMTPSRCAFPNDPIIPISLLQQSRSVYQPLNSEDDLDLCASPMTAPLRLLAGFPPTSIMV</sequence>
<evidence type="ECO:0000313" key="3">
    <source>
        <dbReference type="EMBL" id="KMS65127.1"/>
    </source>
</evidence>
<dbReference type="Pfam" id="PF07859">
    <property type="entry name" value="Abhydrolase_3"/>
    <property type="match status" value="1"/>
</dbReference>
<accession>A0A0J7YNH1</accession>
<gene>
    <name evidence="3" type="ORF">BVRB_039160</name>
</gene>
<dbReference type="GO" id="GO:0019433">
    <property type="term" value="P:triglyceride catabolic process"/>
    <property type="evidence" value="ECO:0007669"/>
    <property type="project" value="TreeGrafter"/>
</dbReference>
<dbReference type="PANTHER" id="PTHR23025:SF4">
    <property type="entry name" value="ALPHA_BETA HYDROLASE FOLD-3 DOMAIN-CONTAINING PROTEIN"/>
    <property type="match status" value="1"/>
</dbReference>
<feature type="domain" description="Alpha/beta hydrolase fold-3" evidence="2">
    <location>
        <begin position="6"/>
        <end position="181"/>
    </location>
</feature>
<evidence type="ECO:0000313" key="4">
    <source>
        <dbReference type="Proteomes" id="UP000035740"/>
    </source>
</evidence>
<protein>
    <recommendedName>
        <fullName evidence="2">Alpha/beta hydrolase fold-3 domain-containing protein</fullName>
    </recommendedName>
</protein>
<dbReference type="PANTHER" id="PTHR23025">
    <property type="entry name" value="TRIACYLGLYCEROL LIPASE"/>
    <property type="match status" value="1"/>
</dbReference>
<dbReference type="EMBL" id="KQ114204">
    <property type="protein sequence ID" value="KMS65127.1"/>
    <property type="molecule type" value="Genomic_DNA"/>
</dbReference>
<dbReference type="GO" id="GO:0004771">
    <property type="term" value="F:sterol ester esterase activity"/>
    <property type="evidence" value="ECO:0007669"/>
    <property type="project" value="TreeGrafter"/>
</dbReference>
<feature type="non-terminal residue" evidence="3">
    <location>
        <position position="181"/>
    </location>
</feature>
<evidence type="ECO:0000256" key="1">
    <source>
        <dbReference type="ARBA" id="ARBA00010515"/>
    </source>
</evidence>
<proteinExistence type="inferred from homology"/>
<dbReference type="GO" id="GO:0004806">
    <property type="term" value="F:triacylglycerol lipase activity"/>
    <property type="evidence" value="ECO:0007669"/>
    <property type="project" value="TreeGrafter"/>
</dbReference>
<feature type="non-terminal residue" evidence="3">
    <location>
        <position position="1"/>
    </location>
</feature>
<reference evidence="3 4" key="1">
    <citation type="journal article" date="2014" name="Nature">
        <title>The genome of the recently domesticated crop plant sugar beet (Beta vulgaris).</title>
        <authorList>
            <person name="Dohm J.C."/>
            <person name="Minoche A.E."/>
            <person name="Holtgrawe D."/>
            <person name="Capella-Gutierrez S."/>
            <person name="Zakrzewski F."/>
            <person name="Tafer H."/>
            <person name="Rupp O."/>
            <person name="Sorensen T.R."/>
            <person name="Stracke R."/>
            <person name="Reinhardt R."/>
            <person name="Goesmann A."/>
            <person name="Kraft T."/>
            <person name="Schulz B."/>
            <person name="Stadler P.F."/>
            <person name="Schmidt T."/>
            <person name="Gabaldon T."/>
            <person name="Lehrach H."/>
            <person name="Weisshaar B."/>
            <person name="Himmelbauer H."/>
        </authorList>
    </citation>
    <scope>NUCLEOTIDE SEQUENCE [LARGE SCALE GENOMIC DNA]</scope>
    <source>
        <tissue evidence="3">Taproot</tissue>
    </source>
</reference>
<dbReference type="OrthoDB" id="408631at2759"/>